<comment type="caution">
    <text evidence="2">The sequence shown here is derived from an EMBL/GenBank/DDBJ whole genome shotgun (WGS) entry which is preliminary data.</text>
</comment>
<dbReference type="EMBL" id="JACTNZ010000007">
    <property type="protein sequence ID" value="KAG5538937.1"/>
    <property type="molecule type" value="Genomic_DNA"/>
</dbReference>
<dbReference type="Proteomes" id="UP000823749">
    <property type="component" value="Chromosome 7"/>
</dbReference>
<keyword evidence="3" id="KW-1185">Reference proteome</keyword>
<accession>A0AAV6JHH8</accession>
<proteinExistence type="predicted"/>
<dbReference type="EMBL" id="JACTNZ010000007">
    <property type="protein sequence ID" value="KAG5538940.1"/>
    <property type="molecule type" value="Genomic_DNA"/>
</dbReference>
<dbReference type="AlphaFoldDB" id="A0AAV6JHH8"/>
<sequence>MYSQIFLTASVRETSGAPRNWRSAGDTGETLRIPVTRGGFRGSDDDDGAFFLVGDFGRLGFAAEEGLGATAALDDAAIRALQPLAKPRIEDMESLSLSLSLSLEN</sequence>
<protein>
    <submittedName>
        <fullName evidence="2">Uncharacterized protein</fullName>
    </submittedName>
</protein>
<gene>
    <name evidence="1" type="ORF">RHGRI_019478</name>
    <name evidence="2" type="ORF">RHGRI_019481</name>
</gene>
<organism evidence="2 3">
    <name type="scientific">Rhododendron griersonianum</name>
    <dbReference type="NCBI Taxonomy" id="479676"/>
    <lineage>
        <taxon>Eukaryota</taxon>
        <taxon>Viridiplantae</taxon>
        <taxon>Streptophyta</taxon>
        <taxon>Embryophyta</taxon>
        <taxon>Tracheophyta</taxon>
        <taxon>Spermatophyta</taxon>
        <taxon>Magnoliopsida</taxon>
        <taxon>eudicotyledons</taxon>
        <taxon>Gunneridae</taxon>
        <taxon>Pentapetalae</taxon>
        <taxon>asterids</taxon>
        <taxon>Ericales</taxon>
        <taxon>Ericaceae</taxon>
        <taxon>Ericoideae</taxon>
        <taxon>Rhodoreae</taxon>
        <taxon>Rhododendron</taxon>
    </lineage>
</organism>
<evidence type="ECO:0000313" key="3">
    <source>
        <dbReference type="Proteomes" id="UP000823749"/>
    </source>
</evidence>
<reference evidence="2" key="1">
    <citation type="submission" date="2020-08" db="EMBL/GenBank/DDBJ databases">
        <title>Plant Genome Project.</title>
        <authorList>
            <person name="Zhang R.-G."/>
        </authorList>
    </citation>
    <scope>NUCLEOTIDE SEQUENCE</scope>
    <source>
        <strain evidence="2">WSP0</strain>
        <tissue evidence="2">Leaf</tissue>
    </source>
</reference>
<evidence type="ECO:0000313" key="1">
    <source>
        <dbReference type="EMBL" id="KAG5538937.1"/>
    </source>
</evidence>
<evidence type="ECO:0000313" key="2">
    <source>
        <dbReference type="EMBL" id="KAG5538940.1"/>
    </source>
</evidence>
<name>A0AAV6JHH8_9ERIC</name>